<dbReference type="InterPro" id="IPR001353">
    <property type="entry name" value="Proteasome_sua/b"/>
</dbReference>
<evidence type="ECO:0000256" key="4">
    <source>
        <dbReference type="ARBA" id="ARBA00026071"/>
    </source>
</evidence>
<name>A0A6A0HD56_HYAAZ</name>
<dbReference type="PANTHER" id="PTHR32194:SF0">
    <property type="entry name" value="ATP-DEPENDENT PROTEASE SUBUNIT HSLV"/>
    <property type="match status" value="1"/>
</dbReference>
<organism evidence="5">
    <name type="scientific">Hyalella azteca</name>
    <name type="common">Amphipod</name>
    <dbReference type="NCBI Taxonomy" id="294128"/>
    <lineage>
        <taxon>Eukaryota</taxon>
        <taxon>Metazoa</taxon>
        <taxon>Ecdysozoa</taxon>
        <taxon>Arthropoda</taxon>
        <taxon>Crustacea</taxon>
        <taxon>Multicrustacea</taxon>
        <taxon>Malacostraca</taxon>
        <taxon>Eumalacostraca</taxon>
        <taxon>Peracarida</taxon>
        <taxon>Amphipoda</taxon>
        <taxon>Senticaudata</taxon>
        <taxon>Talitrida</taxon>
        <taxon>Talitroidea</taxon>
        <taxon>Hyalellidae</taxon>
        <taxon>Hyalella</taxon>
    </lineage>
</organism>
<reference evidence="5" key="1">
    <citation type="submission" date="2014-08" db="EMBL/GenBank/DDBJ databases">
        <authorList>
            <person name="Murali S."/>
            <person name="Richards S."/>
            <person name="Bandaranaike D."/>
            <person name="Bellair M."/>
            <person name="Blankenburg K."/>
            <person name="Chao H."/>
            <person name="Dinh H."/>
            <person name="Doddapaneni H."/>
            <person name="Dugan-Rocha S."/>
            <person name="Elkadiri S."/>
            <person name="Gnanaolivu R."/>
            <person name="Hughes D."/>
            <person name="Lee S."/>
            <person name="Li M."/>
            <person name="Ming W."/>
            <person name="Munidasa M."/>
            <person name="Muniz J."/>
            <person name="Nguyen L."/>
            <person name="Osuji N."/>
            <person name="Pu L.-L."/>
            <person name="Puazo M."/>
            <person name="Skinner E."/>
            <person name="Qu C."/>
            <person name="Quiroz J."/>
            <person name="Raj R."/>
            <person name="Weissenberger G."/>
            <person name="Xin Y."/>
            <person name="Zou X."/>
            <person name="Han Y."/>
            <person name="Worley K."/>
            <person name="Muzny D."/>
            <person name="Gibbs R."/>
        </authorList>
    </citation>
    <scope>NUCLEOTIDE SEQUENCE</scope>
    <source>
        <strain evidence="5">HAZT.00-mixed</strain>
        <tissue evidence="5">Whole organism</tissue>
    </source>
</reference>
<reference evidence="5" key="2">
    <citation type="journal article" date="2018" name="Environ. Sci. Technol.">
        <title>The Toxicogenome of Hyalella azteca: A Model for Sediment Ecotoxicology and Evolutionary Toxicology.</title>
        <authorList>
            <person name="Poynton H.C."/>
            <person name="Hasenbein S."/>
            <person name="Benoit J.B."/>
            <person name="Sepulveda M.S."/>
            <person name="Poelchau M.F."/>
            <person name="Hughes D.S.T."/>
            <person name="Murali S.C."/>
            <person name="Chen S."/>
            <person name="Glastad K.M."/>
            <person name="Goodisman M.A.D."/>
            <person name="Werren J.H."/>
            <person name="Vineis J.H."/>
            <person name="Bowen J.L."/>
            <person name="Friedrich M."/>
            <person name="Jones J."/>
            <person name="Robertson H.M."/>
            <person name="Feyereisen R."/>
            <person name="Mechler-Hickson A."/>
            <person name="Mathers N."/>
            <person name="Lee C.E."/>
            <person name="Colbourne J.K."/>
            <person name="Biales A."/>
            <person name="Johnston J.S."/>
            <person name="Wellborn G.A."/>
            <person name="Rosendale A.J."/>
            <person name="Cridge A.G."/>
            <person name="Munoz-Torres M.C."/>
            <person name="Bain P.A."/>
            <person name="Manny A.R."/>
            <person name="Major K.M."/>
            <person name="Lambert F.N."/>
            <person name="Vulpe C.D."/>
            <person name="Tuck P."/>
            <person name="Blalock B.J."/>
            <person name="Lin Y.Y."/>
            <person name="Smith M.E."/>
            <person name="Ochoa-Acuna H."/>
            <person name="Chen M.M."/>
            <person name="Childers C.P."/>
            <person name="Qu J."/>
            <person name="Dugan S."/>
            <person name="Lee S.L."/>
            <person name="Chao H."/>
            <person name="Dinh H."/>
            <person name="Han Y."/>
            <person name="Doddapaneni H."/>
            <person name="Worley K.C."/>
            <person name="Muzny D.M."/>
            <person name="Gibbs R.A."/>
            <person name="Richards S."/>
        </authorList>
    </citation>
    <scope>NUCLEOTIDE SEQUENCE</scope>
    <source>
        <strain evidence="5">HAZT.00-mixed</strain>
        <tissue evidence="5">Whole organism</tissue>
    </source>
</reference>
<evidence type="ECO:0000313" key="5">
    <source>
        <dbReference type="EMBL" id="KAA0203733.1"/>
    </source>
</evidence>
<evidence type="ECO:0000256" key="2">
    <source>
        <dbReference type="ARBA" id="ARBA00022670"/>
    </source>
</evidence>
<dbReference type="InterPro" id="IPR029055">
    <property type="entry name" value="Ntn_hydrolases_N"/>
</dbReference>
<protein>
    <recommendedName>
        <fullName evidence="6">Proteasome endopeptidase complex</fullName>
    </recommendedName>
</protein>
<keyword evidence="3" id="KW-0378">Hydrolase</keyword>
<reference evidence="5" key="3">
    <citation type="submission" date="2019-06" db="EMBL/GenBank/DDBJ databases">
        <authorList>
            <person name="Poynton C."/>
            <person name="Hasenbein S."/>
            <person name="Benoit J.B."/>
            <person name="Sepulveda M.S."/>
            <person name="Poelchau M.F."/>
            <person name="Murali S.C."/>
            <person name="Chen S."/>
            <person name="Glastad K.M."/>
            <person name="Werren J.H."/>
            <person name="Vineis J.H."/>
            <person name="Bowen J.L."/>
            <person name="Friedrich M."/>
            <person name="Jones J."/>
            <person name="Robertson H.M."/>
            <person name="Feyereisen R."/>
            <person name="Mechler-Hickson A."/>
            <person name="Mathers N."/>
            <person name="Lee C.E."/>
            <person name="Colbourne J.K."/>
            <person name="Biales A."/>
            <person name="Johnston J.S."/>
            <person name="Wellborn G.A."/>
            <person name="Rosendale A.J."/>
            <person name="Cridge A.G."/>
            <person name="Munoz-Torres M.C."/>
            <person name="Bain P.A."/>
            <person name="Manny A.R."/>
            <person name="Major K.M."/>
            <person name="Lambert F.N."/>
            <person name="Vulpe C.D."/>
            <person name="Tuck P."/>
            <person name="Blalock B.J."/>
            <person name="Lin Y.-Y."/>
            <person name="Smith M.E."/>
            <person name="Ochoa-Acuna H."/>
            <person name="Chen M.-J.M."/>
            <person name="Childers C.P."/>
            <person name="Qu J."/>
            <person name="Dugan S."/>
            <person name="Lee S.L."/>
            <person name="Chao H."/>
            <person name="Dinh H."/>
            <person name="Han Y."/>
            <person name="Doddapaneni H."/>
            <person name="Worley K.C."/>
            <person name="Muzny D.M."/>
            <person name="Gibbs R.A."/>
            <person name="Richards S."/>
        </authorList>
    </citation>
    <scope>NUCLEOTIDE SEQUENCE</scope>
    <source>
        <strain evidence="5">HAZT.00-mixed</strain>
        <tissue evidence="5">Whole organism</tissue>
    </source>
</reference>
<dbReference type="SUPFAM" id="SSF56235">
    <property type="entry name" value="N-terminal nucleophile aminohydrolases (Ntn hydrolases)"/>
    <property type="match status" value="1"/>
</dbReference>
<evidence type="ECO:0008006" key="6">
    <source>
        <dbReference type="Google" id="ProtNLM"/>
    </source>
</evidence>
<dbReference type="GO" id="GO:0005839">
    <property type="term" value="C:proteasome core complex"/>
    <property type="evidence" value="ECO:0007669"/>
    <property type="project" value="InterPro"/>
</dbReference>
<keyword evidence="1" id="KW-0963">Cytoplasm</keyword>
<dbReference type="GO" id="GO:0005737">
    <property type="term" value="C:cytoplasm"/>
    <property type="evidence" value="ECO:0007669"/>
    <property type="project" value="TreeGrafter"/>
</dbReference>
<dbReference type="GO" id="GO:0051603">
    <property type="term" value="P:proteolysis involved in protein catabolic process"/>
    <property type="evidence" value="ECO:0007669"/>
    <property type="project" value="InterPro"/>
</dbReference>
<proteinExistence type="predicted"/>
<dbReference type="Gene3D" id="3.60.20.10">
    <property type="entry name" value="Glutamine Phosphoribosylpyrophosphate, subunit 1, domain 1"/>
    <property type="match status" value="1"/>
</dbReference>
<dbReference type="Proteomes" id="UP000711488">
    <property type="component" value="Unassembled WGS sequence"/>
</dbReference>
<evidence type="ECO:0000256" key="1">
    <source>
        <dbReference type="ARBA" id="ARBA00022490"/>
    </source>
</evidence>
<dbReference type="Pfam" id="PF00227">
    <property type="entry name" value="Proteasome"/>
    <property type="match status" value="2"/>
</dbReference>
<comment type="caution">
    <text evidence="5">The sequence shown here is derived from an EMBL/GenBank/DDBJ whole genome shotgun (WGS) entry which is preliminary data.</text>
</comment>
<keyword evidence="2" id="KW-0645">Protease</keyword>
<dbReference type="OrthoDB" id="7854943at2759"/>
<comment type="subunit">
    <text evidence="4">The 26S proteasome consists of a 20S proteasome core and two 19S regulatory subunits. The 20S proteasome core is composed of 28 subunits that are arranged in four stacked rings, resulting in a barrel-shaped structure. The two end rings are each formed by seven alpha subunits, and the two central rings are each formed by seven beta subunits. The catalytic chamber with the active sites is on the inside of the barrel.</text>
</comment>
<dbReference type="CDD" id="cd03762">
    <property type="entry name" value="proteasome_beta_type_6"/>
    <property type="match status" value="1"/>
</dbReference>
<dbReference type="PANTHER" id="PTHR32194">
    <property type="entry name" value="METALLOPROTEASE TLDD"/>
    <property type="match status" value="1"/>
</dbReference>
<dbReference type="EMBL" id="JQDR03000916">
    <property type="protein sequence ID" value="KAA0203733.1"/>
    <property type="molecule type" value="Genomic_DNA"/>
</dbReference>
<dbReference type="InterPro" id="IPR023333">
    <property type="entry name" value="Proteasome_suB-type"/>
</dbReference>
<accession>A0A6A0HD56</accession>
<evidence type="ECO:0000256" key="3">
    <source>
        <dbReference type="ARBA" id="ARBA00022801"/>
    </source>
</evidence>
<sequence length="181" mass="19487">MTTIIAVEFDGGVVVGADTRTSSGTYVSNRATDKLTKVTDSIYCCRSGVKSGEAPSVRVAASTFREICYKYRDSLSAGIIVAGWDKQNGGQVYMVPIGGMLIRQSVALGGSGSTYIWGHLDATYKPGMQKEECVEFVKKAVTLALNRDGSSGGCVRVGIITKDGVERRTFLHHELPEYYLG</sequence>
<gene>
    <name evidence="5" type="ORF">HAZT_HAZT000182</name>
</gene>
<dbReference type="AlphaFoldDB" id="A0A6A0HD56"/>
<dbReference type="GO" id="GO:0008233">
    <property type="term" value="F:peptidase activity"/>
    <property type="evidence" value="ECO:0007669"/>
    <property type="project" value="UniProtKB-KW"/>
</dbReference>